<keyword evidence="3" id="KW-0862">Zinc</keyword>
<name>A0A9J6DPS6_RHIMP</name>
<dbReference type="InterPro" id="IPR006612">
    <property type="entry name" value="THAP_Znf"/>
</dbReference>
<evidence type="ECO:0000259" key="6">
    <source>
        <dbReference type="Pfam" id="PF21787"/>
    </source>
</evidence>
<evidence type="ECO:0000259" key="5">
    <source>
        <dbReference type="Pfam" id="PF05485"/>
    </source>
</evidence>
<dbReference type="Pfam" id="PF21787">
    <property type="entry name" value="TNP-like_RNaseH_N"/>
    <property type="match status" value="1"/>
</dbReference>
<reference evidence="7" key="2">
    <citation type="submission" date="2021-09" db="EMBL/GenBank/DDBJ databases">
        <authorList>
            <person name="Jia N."/>
            <person name="Wang J."/>
            <person name="Shi W."/>
            <person name="Du L."/>
            <person name="Sun Y."/>
            <person name="Zhan W."/>
            <person name="Jiang J."/>
            <person name="Wang Q."/>
            <person name="Zhang B."/>
            <person name="Ji P."/>
            <person name="Sakyi L.B."/>
            <person name="Cui X."/>
            <person name="Yuan T."/>
            <person name="Jiang B."/>
            <person name="Yang W."/>
            <person name="Lam T.T.-Y."/>
            <person name="Chang Q."/>
            <person name="Ding S."/>
            <person name="Wang X."/>
            <person name="Zhu J."/>
            <person name="Ruan X."/>
            <person name="Zhao L."/>
            <person name="Wei J."/>
            <person name="Que T."/>
            <person name="Du C."/>
            <person name="Cheng J."/>
            <person name="Dai P."/>
            <person name="Han X."/>
            <person name="Huang E."/>
            <person name="Gao Y."/>
            <person name="Liu J."/>
            <person name="Shao H."/>
            <person name="Ye R."/>
            <person name="Li L."/>
            <person name="Wei W."/>
            <person name="Wang X."/>
            <person name="Wang C."/>
            <person name="Huo Q."/>
            <person name="Li W."/>
            <person name="Guo W."/>
            <person name="Chen H."/>
            <person name="Chen S."/>
            <person name="Zhou L."/>
            <person name="Zhou L."/>
            <person name="Ni X."/>
            <person name="Tian J."/>
            <person name="Zhou Y."/>
            <person name="Sheng Y."/>
            <person name="Liu T."/>
            <person name="Pan Y."/>
            <person name="Xia L."/>
            <person name="Li J."/>
            <person name="Zhao F."/>
            <person name="Cao W."/>
        </authorList>
    </citation>
    <scope>NUCLEOTIDE SEQUENCE</scope>
    <source>
        <strain evidence="7">Rmic-2018</strain>
        <tissue evidence="7">Larvae</tissue>
    </source>
</reference>
<comment type="caution">
    <text evidence="7">The sequence shown here is derived from an EMBL/GenBank/DDBJ whole genome shotgun (WGS) entry which is preliminary data.</text>
</comment>
<dbReference type="AlphaFoldDB" id="A0A9J6DPS6"/>
<feature type="domain" description="Transposable element P transposase-like RNase H" evidence="6">
    <location>
        <begin position="61"/>
        <end position="176"/>
    </location>
</feature>
<accession>A0A9J6DPS6</accession>
<reference evidence="7" key="1">
    <citation type="journal article" date="2020" name="Cell">
        <title>Large-Scale Comparative Analyses of Tick Genomes Elucidate Their Genetic Diversity and Vector Capacities.</title>
        <authorList>
            <consortium name="Tick Genome and Microbiome Consortium (TIGMIC)"/>
            <person name="Jia N."/>
            <person name="Wang J."/>
            <person name="Shi W."/>
            <person name="Du L."/>
            <person name="Sun Y."/>
            <person name="Zhan W."/>
            <person name="Jiang J.F."/>
            <person name="Wang Q."/>
            <person name="Zhang B."/>
            <person name="Ji P."/>
            <person name="Bell-Sakyi L."/>
            <person name="Cui X.M."/>
            <person name="Yuan T.T."/>
            <person name="Jiang B.G."/>
            <person name="Yang W.F."/>
            <person name="Lam T.T."/>
            <person name="Chang Q.C."/>
            <person name="Ding S.J."/>
            <person name="Wang X.J."/>
            <person name="Zhu J.G."/>
            <person name="Ruan X.D."/>
            <person name="Zhao L."/>
            <person name="Wei J.T."/>
            <person name="Ye R.Z."/>
            <person name="Que T.C."/>
            <person name="Du C.H."/>
            <person name="Zhou Y.H."/>
            <person name="Cheng J.X."/>
            <person name="Dai P.F."/>
            <person name="Guo W.B."/>
            <person name="Han X.H."/>
            <person name="Huang E.J."/>
            <person name="Li L.F."/>
            <person name="Wei W."/>
            <person name="Gao Y.C."/>
            <person name="Liu J.Z."/>
            <person name="Shao H.Z."/>
            <person name="Wang X."/>
            <person name="Wang C.C."/>
            <person name="Yang T.C."/>
            <person name="Huo Q.B."/>
            <person name="Li W."/>
            <person name="Chen H.Y."/>
            <person name="Chen S.E."/>
            <person name="Zhou L.G."/>
            <person name="Ni X.B."/>
            <person name="Tian J.H."/>
            <person name="Sheng Y."/>
            <person name="Liu T."/>
            <person name="Pan Y.S."/>
            <person name="Xia L.Y."/>
            <person name="Li J."/>
            <person name="Zhao F."/>
            <person name="Cao W.C."/>
        </authorList>
    </citation>
    <scope>NUCLEOTIDE SEQUENCE</scope>
    <source>
        <strain evidence="7">Rmic-2018</strain>
    </source>
</reference>
<evidence type="ECO:0000256" key="2">
    <source>
        <dbReference type="ARBA" id="ARBA00022771"/>
    </source>
</evidence>
<gene>
    <name evidence="7" type="ORF">HPB51_022260</name>
</gene>
<protein>
    <recommendedName>
        <fullName evidence="9">Tick transposon</fullName>
    </recommendedName>
</protein>
<keyword evidence="2" id="KW-0863">Zinc-finger</keyword>
<dbReference type="EMBL" id="JABSTU010000008">
    <property type="protein sequence ID" value="KAH8024199.1"/>
    <property type="molecule type" value="Genomic_DNA"/>
</dbReference>
<keyword evidence="1" id="KW-0479">Metal-binding</keyword>
<dbReference type="InterPro" id="IPR048365">
    <property type="entry name" value="TNP-like_RNaseH_N"/>
</dbReference>
<dbReference type="Proteomes" id="UP000821866">
    <property type="component" value="Chromosome 6"/>
</dbReference>
<evidence type="ECO:0000313" key="7">
    <source>
        <dbReference type="EMBL" id="KAH8024199.1"/>
    </source>
</evidence>
<evidence type="ECO:0000313" key="8">
    <source>
        <dbReference type="Proteomes" id="UP000821866"/>
    </source>
</evidence>
<dbReference type="Pfam" id="PF05485">
    <property type="entry name" value="THAP"/>
    <property type="match status" value="1"/>
</dbReference>
<evidence type="ECO:0000256" key="1">
    <source>
        <dbReference type="ARBA" id="ARBA00022723"/>
    </source>
</evidence>
<evidence type="ECO:0000256" key="4">
    <source>
        <dbReference type="ARBA" id="ARBA00023125"/>
    </source>
</evidence>
<proteinExistence type="predicted"/>
<feature type="domain" description="THAP-type" evidence="5">
    <location>
        <begin position="4"/>
        <end position="54"/>
    </location>
</feature>
<evidence type="ECO:0000256" key="3">
    <source>
        <dbReference type="ARBA" id="ARBA00022833"/>
    </source>
</evidence>
<organism evidence="7 8">
    <name type="scientific">Rhipicephalus microplus</name>
    <name type="common">Cattle tick</name>
    <name type="synonym">Boophilus microplus</name>
    <dbReference type="NCBI Taxonomy" id="6941"/>
    <lineage>
        <taxon>Eukaryota</taxon>
        <taxon>Metazoa</taxon>
        <taxon>Ecdysozoa</taxon>
        <taxon>Arthropoda</taxon>
        <taxon>Chelicerata</taxon>
        <taxon>Arachnida</taxon>
        <taxon>Acari</taxon>
        <taxon>Parasitiformes</taxon>
        <taxon>Ixodida</taxon>
        <taxon>Ixodoidea</taxon>
        <taxon>Ixodidae</taxon>
        <taxon>Rhipicephalinae</taxon>
        <taxon>Rhipicephalus</taxon>
        <taxon>Boophilus</taxon>
    </lineage>
</organism>
<keyword evidence="8" id="KW-1185">Reference proteome</keyword>
<sequence>MPCCCAFGCRNWTEDGKKLFCIPRGKQNLSRRKVWLHRIGRKDFEPSSTVRLCEVSLTLPEERHATLMLDEMQLAPGLVYNPSSGTVLGAATTPLADGTLPSDCWATHGLVIMLGGITTRWKHTVAYRLTGNSSHAKTVKDIFIVIIKACEAISLKKDVVVTDMGGRNQAVWKLFGIIVGKHSKPKTSCPHPCDAFRQLVS</sequence>
<dbReference type="SUPFAM" id="SSF57716">
    <property type="entry name" value="Glucocorticoid receptor-like (DNA-binding domain)"/>
    <property type="match status" value="1"/>
</dbReference>
<keyword evidence="4" id="KW-0238">DNA-binding</keyword>
<evidence type="ECO:0008006" key="9">
    <source>
        <dbReference type="Google" id="ProtNLM"/>
    </source>
</evidence>